<protein>
    <submittedName>
        <fullName evidence="1">Uncharacterized protein</fullName>
    </submittedName>
</protein>
<evidence type="ECO:0000313" key="1">
    <source>
        <dbReference type="EMBL" id="CAE0232559.1"/>
    </source>
</evidence>
<dbReference type="EMBL" id="HBIA01008537">
    <property type="protein sequence ID" value="CAE0232559.1"/>
    <property type="molecule type" value="Transcribed_RNA"/>
</dbReference>
<sequence>MQRGTNEEAVEEIRDQMVKSMRNGKLMVINLQNAKPDFKTTFNLEIFPTDRIFNFGIIKDHVENKKLLKDDENFNMLGDKGLFYMNEEFRLCILAKYKNEEDCKQLLDCIPDSENFLKFIVE</sequence>
<gene>
    <name evidence="1" type="ORF">SRAS04492_LOCUS4357</name>
</gene>
<accession>A0A7S3FUN3</accession>
<reference evidence="1" key="1">
    <citation type="submission" date="2021-01" db="EMBL/GenBank/DDBJ databases">
        <authorList>
            <person name="Corre E."/>
            <person name="Pelletier E."/>
            <person name="Niang G."/>
            <person name="Scheremetjew M."/>
            <person name="Finn R."/>
            <person name="Kale V."/>
            <person name="Holt S."/>
            <person name="Cochrane G."/>
            <person name="Meng A."/>
            <person name="Brown T."/>
            <person name="Cohen L."/>
        </authorList>
    </citation>
    <scope>NUCLEOTIDE SEQUENCE</scope>
    <source>
        <strain evidence="1">Ras09</strain>
    </source>
</reference>
<organism evidence="1">
    <name type="scientific">Strombidium rassoulzadegani</name>
    <dbReference type="NCBI Taxonomy" id="1082188"/>
    <lineage>
        <taxon>Eukaryota</taxon>
        <taxon>Sar</taxon>
        <taxon>Alveolata</taxon>
        <taxon>Ciliophora</taxon>
        <taxon>Intramacronucleata</taxon>
        <taxon>Spirotrichea</taxon>
        <taxon>Oligotrichia</taxon>
        <taxon>Strombidiidae</taxon>
        <taxon>Strombidium</taxon>
    </lineage>
</organism>
<name>A0A7S3FUN3_9SPIT</name>
<dbReference type="AlphaFoldDB" id="A0A7S3FUN3"/>
<proteinExistence type="predicted"/>